<evidence type="ECO:0000313" key="2">
    <source>
        <dbReference type="Proteomes" id="UP000235387"/>
    </source>
</evidence>
<evidence type="ECO:0000313" key="1">
    <source>
        <dbReference type="EMBL" id="PMN94893.1"/>
    </source>
</evidence>
<dbReference type="Pfam" id="PF15568">
    <property type="entry name" value="Imm39"/>
    <property type="match status" value="1"/>
</dbReference>
<proteinExistence type="predicted"/>
<organism evidence="1 2">
    <name type="scientific">Enterovibrio norvegicus</name>
    <dbReference type="NCBI Taxonomy" id="188144"/>
    <lineage>
        <taxon>Bacteria</taxon>
        <taxon>Pseudomonadati</taxon>
        <taxon>Pseudomonadota</taxon>
        <taxon>Gammaproteobacteria</taxon>
        <taxon>Vibrionales</taxon>
        <taxon>Vibrionaceae</taxon>
        <taxon>Enterovibrio</taxon>
    </lineage>
</organism>
<comment type="caution">
    <text evidence="1">The sequence shown here is derived from an EMBL/GenBank/DDBJ whole genome shotgun (WGS) entry which is preliminary data.</text>
</comment>
<dbReference type="InterPro" id="IPR029081">
    <property type="entry name" value="Imm39"/>
</dbReference>
<dbReference type="RefSeq" id="WP_102390036.1">
    <property type="nucleotide sequence ID" value="NZ_MDAL01000002.1"/>
</dbReference>
<name>A0A2N7LH49_9GAMM</name>
<dbReference type="Proteomes" id="UP000235387">
    <property type="component" value="Unassembled WGS sequence"/>
</dbReference>
<dbReference type="EMBL" id="MDAL01000002">
    <property type="protein sequence ID" value="PMN94893.1"/>
    <property type="molecule type" value="Genomic_DNA"/>
</dbReference>
<reference evidence="2" key="1">
    <citation type="submission" date="2016-07" db="EMBL/GenBank/DDBJ databases">
        <title>Nontailed viruses are major unrecognized killers of bacteria in the ocean.</title>
        <authorList>
            <person name="Kauffman K."/>
            <person name="Hussain F."/>
            <person name="Yang J."/>
            <person name="Arevalo P."/>
            <person name="Brown J."/>
            <person name="Cutler M."/>
            <person name="Kelly L."/>
            <person name="Polz M.F."/>
        </authorList>
    </citation>
    <scope>NUCLEOTIDE SEQUENCE [LARGE SCALE GENOMIC DNA]</scope>
    <source>
        <strain evidence="2">10N.261.45.A10</strain>
    </source>
</reference>
<accession>A0A2N7LH49</accession>
<protein>
    <submittedName>
        <fullName evidence="1">Uncharacterized protein</fullName>
    </submittedName>
</protein>
<dbReference type="AlphaFoldDB" id="A0A2N7LH49"/>
<gene>
    <name evidence="1" type="ORF">BCT23_02350</name>
</gene>
<sequence length="127" mass="14532">MSEIRNLLIGGVALGKGRLKNAGLAVMQARNEMEKHLVNNSYLETAPFKTINMIFRYGDKDDWDPEIGNIDTKNSELPVAIEFDTSKLKAMNVEEMKSWFRLSLIEVLCDIAANYDLPYEFLDELRD</sequence>